<evidence type="ECO:0000259" key="2">
    <source>
        <dbReference type="Pfam" id="PF11817"/>
    </source>
</evidence>
<keyword evidence="4" id="KW-1185">Reference proteome</keyword>
<dbReference type="PANTHER" id="PTHR14374">
    <property type="entry name" value="FOIE GRAS"/>
    <property type="match status" value="1"/>
</dbReference>
<dbReference type="RefSeq" id="XP_034012884.1">
    <property type="nucleotide sequence ID" value="XM_034154813.1"/>
</dbReference>
<comment type="caution">
    <text evidence="3">The sequence shown here is derived from an EMBL/GenBank/DDBJ whole genome shotgun (WGS) entry which is preliminary data.</text>
</comment>
<dbReference type="VEuPathDB" id="FungiDB:DIURU_002189"/>
<dbReference type="PANTHER" id="PTHR14374:SF0">
    <property type="entry name" value="TRAFFICKING PROTEIN PARTICLE COMPLEX SUBUNIT 11"/>
    <property type="match status" value="1"/>
</dbReference>
<dbReference type="GeneID" id="54780840"/>
<accession>A0A642UQV0</accession>
<dbReference type="OMA" id="FHIVRGY"/>
<dbReference type="AlphaFoldDB" id="A0A642UQV0"/>
<dbReference type="EMBL" id="SWFT01000066">
    <property type="protein sequence ID" value="KAA8903678.1"/>
    <property type="molecule type" value="Genomic_DNA"/>
</dbReference>
<organism evidence="3 4">
    <name type="scientific">Diutina rugosa</name>
    <name type="common">Yeast</name>
    <name type="synonym">Candida rugosa</name>
    <dbReference type="NCBI Taxonomy" id="5481"/>
    <lineage>
        <taxon>Eukaryota</taxon>
        <taxon>Fungi</taxon>
        <taxon>Dikarya</taxon>
        <taxon>Ascomycota</taxon>
        <taxon>Saccharomycotina</taxon>
        <taxon>Pichiomycetes</taxon>
        <taxon>Debaryomycetaceae</taxon>
        <taxon>Diutina</taxon>
    </lineage>
</organism>
<evidence type="ECO:0000259" key="1">
    <source>
        <dbReference type="Pfam" id="PF07919"/>
    </source>
</evidence>
<dbReference type="Pfam" id="PF07919">
    <property type="entry name" value="Gryzun"/>
    <property type="match status" value="1"/>
</dbReference>
<protein>
    <recommendedName>
        <fullName evidence="5">Trafficking protein particle complex subunit 11 domain-containing protein</fullName>
    </recommendedName>
</protein>
<dbReference type="InterPro" id="IPR012880">
    <property type="entry name" value="Gryzun"/>
</dbReference>
<name>A0A642UQV0_DIURU</name>
<dbReference type="Proteomes" id="UP000449547">
    <property type="component" value="Unassembled WGS sequence"/>
</dbReference>
<dbReference type="OrthoDB" id="6278596at2759"/>
<feature type="domain" description="Trafficking protein particle complex subunit 11" evidence="2">
    <location>
        <begin position="289"/>
        <end position="365"/>
    </location>
</feature>
<reference evidence="3 4" key="1">
    <citation type="submission" date="2019-07" db="EMBL/GenBank/DDBJ databases">
        <title>Genome assembly of two rare yeast pathogens: Diutina rugosa and Trichomonascus ciferrii.</title>
        <authorList>
            <person name="Mixao V."/>
            <person name="Saus E."/>
            <person name="Hansen A."/>
            <person name="Lass-Flor C."/>
            <person name="Gabaldon T."/>
        </authorList>
    </citation>
    <scope>NUCLEOTIDE SEQUENCE [LARGE SCALE GENOMIC DNA]</scope>
    <source>
        <strain evidence="3 4">CBS 613</strain>
    </source>
</reference>
<dbReference type="Pfam" id="PF11817">
    <property type="entry name" value="Foie-gras_1"/>
    <property type="match status" value="1"/>
</dbReference>
<sequence length="1080" mass="121499">MDRYPQRLLQRLAPLIKIYLDPSLPEPFKTSIVTTAEHSNVDNRVWSHDGVIVSFVDDLNQPDLETASASPLDPDSDLFPNGILSEKWLEKYCNAIPMVFLLAVHFTSDHDEIWWADHLLALRKQLVELGSQIVVMVCSGDGREAEDRQRLQVLQSLTHLPDDAVFFVPSATAVPKVMRVINSCFPQWASSFYGKKLAKVQNRNSKFYNMKTNEFDTEIVLTPKFLETRNLFKQGILAQYYMTPKWSLAIKHLENGYNTLVEIISECFAGKFAADYPLTSHDIIVYASFRRLLDIAAFHIFRGYLAVGNPETALKKHAVHIKICNDITRSQYGDNVTSATRQCQYWTATQYELLADYLVEAGAIGLLKGDDNLVPFYGGMRYALDSTTQMDVFTDPVFAYLHAYNLVAQLSLDGIEVRDYMVGYETDIEEYRRRLLTKAIESASRDSFKKQIDPRGTTLSYLHWLLANHTSAKTKAQDLYRKSIAYVDDNSDLAGLMREKLVVNESGAKKIVELLKLPGTRGGHGTPLSVNISEATKVAVSPVDLVKVDVDIVNQSLAHHTFMYDTCVIQITLTPNVDLQYLQSVVNVPVSLVVNHVTAEYTGGEILVKNDASATQTLPQIVENGTANLSLSGKDSVVLHYVFCPEKSGTFKVTSVATDATLTLGQAVVTSNQNIGDFNKHQSYSKFYGKDGVKNVRTSDANWSQITVKPLQPKITIDAVNKDIGDIVIGETVNLDFKINFQHPSTHKFEGSVLLAPRIAVTSEHEFDKDLRIRVYWEGHKDDESLDLSESIAGDGSIELVRKLFVQVQNPVTRIATPTDATVQIQISSEISVEGITSEHDLASYEMPLIPSFAHEIKYSIVPRYGEDDETYMPSSFIINDDTTQLGLPLVSRLWQARLQVTPVDDVEIVKTTFDIRQSNNEISLEIVGETKGLTQDFTTTSKTGFSHRTVSVFTTAKVFWRKKGREIVNEHTTREWEVNLPMSDPRVLLSTKRDGENAHLRYVLENPTPRVFTFTTTMDTKNYDFSDPRNIVPSKQPPFPVMPFSRHVMDWYVKGSGDLPELKTFDVNYKVLLTTLVVD</sequence>
<dbReference type="InterPro" id="IPR021773">
    <property type="entry name" value="TPC11"/>
</dbReference>
<gene>
    <name evidence="3" type="ORF">DIURU_002189</name>
</gene>
<evidence type="ECO:0000313" key="3">
    <source>
        <dbReference type="EMBL" id="KAA8903678.1"/>
    </source>
</evidence>
<proteinExistence type="predicted"/>
<feature type="domain" description="Gryzun putative trafficking through Golgi" evidence="1">
    <location>
        <begin position="612"/>
        <end position="1052"/>
    </location>
</feature>
<evidence type="ECO:0008006" key="5">
    <source>
        <dbReference type="Google" id="ProtNLM"/>
    </source>
</evidence>
<evidence type="ECO:0000313" key="4">
    <source>
        <dbReference type="Proteomes" id="UP000449547"/>
    </source>
</evidence>